<dbReference type="AlphaFoldDB" id="A0AAN6T056"/>
<reference evidence="6" key="1">
    <citation type="journal article" date="2023" name="Mol. Phylogenet. Evol.">
        <title>Genome-scale phylogeny and comparative genomics of the fungal order Sordariales.</title>
        <authorList>
            <person name="Hensen N."/>
            <person name="Bonometti L."/>
            <person name="Westerberg I."/>
            <person name="Brannstrom I.O."/>
            <person name="Guillou S."/>
            <person name="Cros-Aarteil S."/>
            <person name="Calhoun S."/>
            <person name="Haridas S."/>
            <person name="Kuo A."/>
            <person name="Mondo S."/>
            <person name="Pangilinan J."/>
            <person name="Riley R."/>
            <person name="LaButti K."/>
            <person name="Andreopoulos B."/>
            <person name="Lipzen A."/>
            <person name="Chen C."/>
            <person name="Yan M."/>
            <person name="Daum C."/>
            <person name="Ng V."/>
            <person name="Clum A."/>
            <person name="Steindorff A."/>
            <person name="Ohm R.A."/>
            <person name="Martin F."/>
            <person name="Silar P."/>
            <person name="Natvig D.O."/>
            <person name="Lalanne C."/>
            <person name="Gautier V."/>
            <person name="Ament-Velasquez S.L."/>
            <person name="Kruys A."/>
            <person name="Hutchinson M.I."/>
            <person name="Powell A.J."/>
            <person name="Barry K."/>
            <person name="Miller A.N."/>
            <person name="Grigoriev I.V."/>
            <person name="Debuchy R."/>
            <person name="Gladieux P."/>
            <person name="Hiltunen Thoren M."/>
            <person name="Johannesson H."/>
        </authorList>
    </citation>
    <scope>NUCLEOTIDE SEQUENCE</scope>
    <source>
        <strain evidence="6">CBS 757.83</strain>
    </source>
</reference>
<dbReference type="Gene3D" id="3.40.50.150">
    <property type="entry name" value="Vaccinia Virus protein VP39"/>
    <property type="match status" value="1"/>
</dbReference>
<evidence type="ECO:0000256" key="4">
    <source>
        <dbReference type="ARBA" id="ARBA00022691"/>
    </source>
</evidence>
<dbReference type="InterPro" id="IPR051128">
    <property type="entry name" value="EgtD_Methyltrsf_superfamily"/>
</dbReference>
<keyword evidence="3" id="KW-0808">Transferase</keyword>
<dbReference type="PIRSF" id="PIRSF018005">
    <property type="entry name" value="UCP018005"/>
    <property type="match status" value="1"/>
</dbReference>
<evidence type="ECO:0000259" key="5">
    <source>
        <dbReference type="Pfam" id="PF10017"/>
    </source>
</evidence>
<dbReference type="InterPro" id="IPR029063">
    <property type="entry name" value="SAM-dependent_MTases_sf"/>
</dbReference>
<dbReference type="GO" id="GO:0032259">
    <property type="term" value="P:methylation"/>
    <property type="evidence" value="ECO:0007669"/>
    <property type="project" value="UniProtKB-KW"/>
</dbReference>
<dbReference type="PANTHER" id="PTHR43397:SF2">
    <property type="entry name" value="HISTIDINE-SPECIFIC METHYLTRANSFERASE SAM-DEPENDENT DOMAIN-CONTAINING PROTEIN"/>
    <property type="match status" value="1"/>
</dbReference>
<evidence type="ECO:0000313" key="7">
    <source>
        <dbReference type="Proteomes" id="UP001305647"/>
    </source>
</evidence>
<dbReference type="InterPro" id="IPR017805">
    <property type="entry name" value="SAM_MeTrfase_EasF-type_put"/>
</dbReference>
<evidence type="ECO:0000313" key="6">
    <source>
        <dbReference type="EMBL" id="KAK4099252.1"/>
    </source>
</evidence>
<feature type="domain" description="Histidine-specific methyltransferase SAM-dependent" evidence="5">
    <location>
        <begin position="25"/>
        <end position="351"/>
    </location>
</feature>
<comment type="caution">
    <text evidence="6">The sequence shown here is derived from an EMBL/GenBank/DDBJ whole genome shotgun (WGS) entry which is preliminary data.</text>
</comment>
<reference evidence="6" key="2">
    <citation type="submission" date="2023-05" db="EMBL/GenBank/DDBJ databases">
        <authorList>
            <consortium name="Lawrence Berkeley National Laboratory"/>
            <person name="Steindorff A."/>
            <person name="Hensen N."/>
            <person name="Bonometti L."/>
            <person name="Westerberg I."/>
            <person name="Brannstrom I.O."/>
            <person name="Guillou S."/>
            <person name="Cros-Aarteil S."/>
            <person name="Calhoun S."/>
            <person name="Haridas S."/>
            <person name="Kuo A."/>
            <person name="Mondo S."/>
            <person name="Pangilinan J."/>
            <person name="Riley R."/>
            <person name="Labutti K."/>
            <person name="Andreopoulos B."/>
            <person name="Lipzen A."/>
            <person name="Chen C."/>
            <person name="Yanf M."/>
            <person name="Daum C."/>
            <person name="Ng V."/>
            <person name="Clum A."/>
            <person name="Ohm R."/>
            <person name="Martin F."/>
            <person name="Silar P."/>
            <person name="Natvig D."/>
            <person name="Lalanne C."/>
            <person name="Gautier V."/>
            <person name="Ament-Velasquez S.L."/>
            <person name="Kruys A."/>
            <person name="Hutchinson M.I."/>
            <person name="Powell A.J."/>
            <person name="Barry K."/>
            <person name="Miller A.N."/>
            <person name="Grigoriev I.V."/>
            <person name="Debuchy R."/>
            <person name="Gladieux P."/>
            <person name="Thoren M.H."/>
            <person name="Johannesson H."/>
        </authorList>
    </citation>
    <scope>NUCLEOTIDE SEQUENCE</scope>
    <source>
        <strain evidence="6">CBS 757.83</strain>
    </source>
</reference>
<evidence type="ECO:0000256" key="2">
    <source>
        <dbReference type="ARBA" id="ARBA00022603"/>
    </source>
</evidence>
<protein>
    <recommendedName>
        <fullName evidence="5">Histidine-specific methyltransferase SAM-dependent domain-containing protein</fullName>
    </recommendedName>
</protein>
<proteinExistence type="inferred from homology"/>
<dbReference type="InterPro" id="IPR019257">
    <property type="entry name" value="MeTrfase_dom"/>
</dbReference>
<evidence type="ECO:0000256" key="3">
    <source>
        <dbReference type="ARBA" id="ARBA00022679"/>
    </source>
</evidence>
<name>A0AAN6T056_9PEZI</name>
<dbReference type="EMBL" id="MU863651">
    <property type="protein sequence ID" value="KAK4099252.1"/>
    <property type="molecule type" value="Genomic_DNA"/>
</dbReference>
<comment type="similarity">
    <text evidence="1">Belongs to the methyltransferase superfamily.</text>
</comment>
<accession>A0AAN6T056</accession>
<dbReference type="GO" id="GO:0008168">
    <property type="term" value="F:methyltransferase activity"/>
    <property type="evidence" value="ECO:0007669"/>
    <property type="project" value="UniProtKB-KW"/>
</dbReference>
<dbReference type="PANTHER" id="PTHR43397">
    <property type="entry name" value="ERGOTHIONEINE BIOSYNTHESIS PROTEIN 1"/>
    <property type="match status" value="1"/>
</dbReference>
<evidence type="ECO:0000256" key="1">
    <source>
        <dbReference type="ARBA" id="ARBA00008361"/>
    </source>
</evidence>
<dbReference type="NCBIfam" id="TIGR03439">
    <property type="entry name" value="methyl_EasF"/>
    <property type="match status" value="1"/>
</dbReference>
<keyword evidence="7" id="KW-1185">Reference proteome</keyword>
<keyword evidence="4" id="KW-0949">S-adenosyl-L-methionine</keyword>
<dbReference type="Proteomes" id="UP001305647">
    <property type="component" value="Unassembled WGS sequence"/>
</dbReference>
<gene>
    <name evidence="6" type="ORF">N658DRAFT_430345</name>
</gene>
<dbReference type="Pfam" id="PF10017">
    <property type="entry name" value="Methyltransf_33"/>
    <property type="match status" value="1"/>
</dbReference>
<dbReference type="InterPro" id="IPR017804">
    <property type="entry name" value="MeTrfase_EgtD-like"/>
</dbReference>
<organism evidence="6 7">
    <name type="scientific">Parathielavia hyrcaniae</name>
    <dbReference type="NCBI Taxonomy" id="113614"/>
    <lineage>
        <taxon>Eukaryota</taxon>
        <taxon>Fungi</taxon>
        <taxon>Dikarya</taxon>
        <taxon>Ascomycota</taxon>
        <taxon>Pezizomycotina</taxon>
        <taxon>Sordariomycetes</taxon>
        <taxon>Sordariomycetidae</taxon>
        <taxon>Sordariales</taxon>
        <taxon>Chaetomiaceae</taxon>
        <taxon>Parathielavia</taxon>
    </lineage>
</organism>
<keyword evidence="2" id="KW-0489">Methyltransferase</keyword>
<sequence length="381" mass="42286">MDPSEPQIIDIRSSDVCPLDKLDVSIIDGLTRPHGQKTLPSLLLWDEKGQELYSDILTTHEYYPYRVEHELIQERVGEMAGAIALCGTDLLVELGAGNMTKTAQLLSHLDGHLSAPITYYALDVDRAQMESSLAQLAAGTQLRWIRLCGLLGTYDDGAKFFAQPAMAAFRRSLVWMGSSITNCGQPGASRLLESFAQDPDNGTPQNLAGFLLLVDGCQDAGRIETAYDVPNGSTRRWMLHAIDAARHHLGGSGGDGDHSDVDRLLAAENWRFEGQWYPEQQRYVTSLVPTRDMVGVIQGRHICLEQGERVELLETGKWTEKTIASVASAPGLEVRKAWHHDEVKYGAYWLQPMIRRHDSGIDMMEMSEAPVKRTSRGVLDL</sequence>